<keyword evidence="3" id="KW-1185">Reference proteome</keyword>
<evidence type="ECO:0000313" key="2">
    <source>
        <dbReference type="EMBL" id="POR52765.1"/>
    </source>
</evidence>
<dbReference type="OrthoDB" id="622132at2"/>
<gene>
    <name evidence="2" type="ORF">B0G62_10462</name>
</gene>
<accession>A0A2S4MDS9</accession>
<dbReference type="Pfam" id="PF05136">
    <property type="entry name" value="Phage_portal_2"/>
    <property type="match status" value="1"/>
</dbReference>
<comment type="caution">
    <text evidence="2">The sequence shown here is derived from an EMBL/GenBank/DDBJ whole genome shotgun (WGS) entry which is preliminary data.</text>
</comment>
<feature type="compositionally biased region" description="Basic and acidic residues" evidence="1">
    <location>
        <begin position="538"/>
        <end position="550"/>
    </location>
</feature>
<dbReference type="GO" id="GO:0005198">
    <property type="term" value="F:structural molecule activity"/>
    <property type="evidence" value="ECO:0007669"/>
    <property type="project" value="InterPro"/>
</dbReference>
<feature type="region of interest" description="Disordered" evidence="1">
    <location>
        <begin position="527"/>
        <end position="550"/>
    </location>
</feature>
<proteinExistence type="predicted"/>
<organism evidence="2 3">
    <name type="scientific">Paraburkholderia eburnea</name>
    <dbReference type="NCBI Taxonomy" id="1189126"/>
    <lineage>
        <taxon>Bacteria</taxon>
        <taxon>Pseudomonadati</taxon>
        <taxon>Pseudomonadota</taxon>
        <taxon>Betaproteobacteria</taxon>
        <taxon>Burkholderiales</taxon>
        <taxon>Burkholderiaceae</taxon>
        <taxon>Paraburkholderia</taxon>
    </lineage>
</organism>
<dbReference type="EMBL" id="PQGA01000004">
    <property type="protein sequence ID" value="POR52765.1"/>
    <property type="molecule type" value="Genomic_DNA"/>
</dbReference>
<reference evidence="2 3" key="1">
    <citation type="submission" date="2018-01" db="EMBL/GenBank/DDBJ databases">
        <title>Genomic Encyclopedia of Type Strains, Phase III (KMG-III): the genomes of soil and plant-associated and newly described type strains.</title>
        <authorList>
            <person name="Whitman W."/>
        </authorList>
    </citation>
    <scope>NUCLEOTIDE SEQUENCE [LARGE SCALE GENOMIC DNA]</scope>
    <source>
        <strain evidence="2 3">JCM 18070</strain>
    </source>
</reference>
<dbReference type="AlphaFoldDB" id="A0A2S4MDS9"/>
<dbReference type="InterPro" id="IPR006429">
    <property type="entry name" value="Phage_lambda_portal"/>
</dbReference>
<protein>
    <submittedName>
        <fullName evidence="2">Lambda family phage portal protein</fullName>
    </submittedName>
</protein>
<name>A0A2S4MDS9_9BURK</name>
<dbReference type="Proteomes" id="UP000237381">
    <property type="component" value="Unassembled WGS sequence"/>
</dbReference>
<sequence length="550" mass="61992">MGNELSIVDAQGNPIQRARGEYPNGMPLTSGVGRWYFPYQAADWQTQEMGNWLPWIRSPDAEITQFRDRMVARSRDQVRNDGRSSGAITRILDNTVGASLRLSAMPDYRALRLISGANFDIQWAKEFASAVEARWRLYSNDLNHYNDVSRQLTVSQQLRLALRHKLIDGEDLIVNHWMPERIGRGAAQYATAYLVVDPDRLSNPMQMVDTKHLRGGVEIDDNGVPLAYHIRKAHQNDWYNAVESMEWERVIAEDGDGWRRVIHDFERDRAGQNRGIGVFTPVLAHAKMLARYYGIELQAAALAASIGTYITSPYDPAEVQDAIGGDHELKFYQSLRKEWNDERPAMFNGVRVAALAPGEDIKSVASDHPHNGFTEFVHEMQGCVASALGVTQEQVTQDWTRTTYSSARSGLLESWKTLVRRRLEFSAGTATPMYATWLRECMENDELPLPKGAPDFIEVATAYAGCSWLGPARGWVDPVKEPQGSILKMDAALTTLKQEAAEQGSDWEELLDQRQIEIEEFKRRGIPLPEWGGSEMATRTDEPPEEPKAA</sequence>
<evidence type="ECO:0000313" key="3">
    <source>
        <dbReference type="Proteomes" id="UP000237381"/>
    </source>
</evidence>
<dbReference type="GO" id="GO:0019068">
    <property type="term" value="P:virion assembly"/>
    <property type="evidence" value="ECO:0007669"/>
    <property type="project" value="InterPro"/>
</dbReference>
<evidence type="ECO:0000256" key="1">
    <source>
        <dbReference type="SAM" id="MobiDB-lite"/>
    </source>
</evidence>
<dbReference type="NCBIfam" id="TIGR01539">
    <property type="entry name" value="portal_lambda"/>
    <property type="match status" value="1"/>
</dbReference>